<dbReference type="EMBL" id="UINC01027370">
    <property type="protein sequence ID" value="SVB06499.1"/>
    <property type="molecule type" value="Genomic_DNA"/>
</dbReference>
<sequence>MSQIKYDGYELDYFDNAYNFRNYQIKLIKRFLRKNLAEVGPGQGGLTNYYKKFVDKIYLIEPDKKLYKILKKKYKNKIIKIKNNTIRNINKKFQTILYF</sequence>
<dbReference type="InterPro" id="IPR029063">
    <property type="entry name" value="SAM-dependent_MTases_sf"/>
</dbReference>
<dbReference type="Pfam" id="PF00398">
    <property type="entry name" value="RrnaAD"/>
    <property type="match status" value="1"/>
</dbReference>
<keyword evidence="1" id="KW-0489">Methyltransferase</keyword>
<reference evidence="5" key="1">
    <citation type="submission" date="2018-05" db="EMBL/GenBank/DDBJ databases">
        <authorList>
            <person name="Lanie J.A."/>
            <person name="Ng W.-L."/>
            <person name="Kazmierczak K.M."/>
            <person name="Andrzejewski T.M."/>
            <person name="Davidsen T.M."/>
            <person name="Wayne K.J."/>
            <person name="Tettelin H."/>
            <person name="Glass J.I."/>
            <person name="Rusch D."/>
            <person name="Podicherti R."/>
            <person name="Tsui H.-C.T."/>
            <person name="Winkler M.E."/>
        </authorList>
    </citation>
    <scope>NUCLEOTIDE SEQUENCE</scope>
</reference>
<protein>
    <recommendedName>
        <fullName evidence="6">Ribosomal RNA adenine methylase transferase N-terminal domain-containing protein</fullName>
    </recommendedName>
</protein>
<keyword evidence="4" id="KW-0694">RNA-binding</keyword>
<evidence type="ECO:0000256" key="1">
    <source>
        <dbReference type="ARBA" id="ARBA00022603"/>
    </source>
</evidence>
<dbReference type="AlphaFoldDB" id="A0A382AYF1"/>
<evidence type="ECO:0008006" key="6">
    <source>
        <dbReference type="Google" id="ProtNLM"/>
    </source>
</evidence>
<accession>A0A382AYF1</accession>
<organism evidence="5">
    <name type="scientific">marine metagenome</name>
    <dbReference type="NCBI Taxonomy" id="408172"/>
    <lineage>
        <taxon>unclassified sequences</taxon>
        <taxon>metagenomes</taxon>
        <taxon>ecological metagenomes</taxon>
    </lineage>
</organism>
<keyword evidence="3" id="KW-0949">S-adenosyl-L-methionine</keyword>
<evidence type="ECO:0000256" key="3">
    <source>
        <dbReference type="ARBA" id="ARBA00022691"/>
    </source>
</evidence>
<gene>
    <name evidence="5" type="ORF">METZ01_LOCUS159353</name>
</gene>
<evidence type="ECO:0000313" key="5">
    <source>
        <dbReference type="EMBL" id="SVB06499.1"/>
    </source>
</evidence>
<keyword evidence="2" id="KW-0808">Transferase</keyword>
<dbReference type="GO" id="GO:0032259">
    <property type="term" value="P:methylation"/>
    <property type="evidence" value="ECO:0007669"/>
    <property type="project" value="UniProtKB-KW"/>
</dbReference>
<proteinExistence type="predicted"/>
<evidence type="ECO:0000256" key="4">
    <source>
        <dbReference type="ARBA" id="ARBA00022884"/>
    </source>
</evidence>
<feature type="non-terminal residue" evidence="5">
    <location>
        <position position="99"/>
    </location>
</feature>
<dbReference type="GO" id="GO:0003723">
    <property type="term" value="F:RNA binding"/>
    <property type="evidence" value="ECO:0007669"/>
    <property type="project" value="UniProtKB-KW"/>
</dbReference>
<dbReference type="InterPro" id="IPR001737">
    <property type="entry name" value="KsgA/Erm"/>
</dbReference>
<name>A0A382AYF1_9ZZZZ</name>
<evidence type="ECO:0000256" key="2">
    <source>
        <dbReference type="ARBA" id="ARBA00022679"/>
    </source>
</evidence>
<dbReference type="GO" id="GO:0008168">
    <property type="term" value="F:methyltransferase activity"/>
    <property type="evidence" value="ECO:0007669"/>
    <property type="project" value="UniProtKB-KW"/>
</dbReference>
<dbReference type="Gene3D" id="3.40.50.150">
    <property type="entry name" value="Vaccinia Virus protein VP39"/>
    <property type="match status" value="1"/>
</dbReference>
<dbReference type="SUPFAM" id="SSF53335">
    <property type="entry name" value="S-adenosyl-L-methionine-dependent methyltransferases"/>
    <property type="match status" value="1"/>
</dbReference>